<dbReference type="PANTHER" id="PTHR22777:SF27">
    <property type="entry name" value="MAGNESIUM AND COBALT EFFLUX PROTEIN CORC"/>
    <property type="match status" value="1"/>
</dbReference>
<dbReference type="PROSITE" id="PS51371">
    <property type="entry name" value="CBS"/>
    <property type="match status" value="2"/>
</dbReference>
<dbReference type="FunFam" id="3.10.580.10:FF:000002">
    <property type="entry name" value="Magnesium/cobalt efflux protein CorC"/>
    <property type="match status" value="1"/>
</dbReference>
<gene>
    <name evidence="7" type="ORF">EG244_11750</name>
</gene>
<dbReference type="InterPro" id="IPR000644">
    <property type="entry name" value="CBS_dom"/>
</dbReference>
<protein>
    <submittedName>
        <fullName evidence="7">HlyC/CorC family transporter</fullName>
    </submittedName>
</protein>
<dbReference type="PANTHER" id="PTHR22777">
    <property type="entry name" value="HEMOLYSIN-RELATED"/>
    <property type="match status" value="1"/>
</dbReference>
<dbReference type="Proteomes" id="UP000282125">
    <property type="component" value="Unassembled WGS sequence"/>
</dbReference>
<dbReference type="InterPro" id="IPR016169">
    <property type="entry name" value="FAD-bd_PCMH_sub2"/>
</dbReference>
<dbReference type="Gene3D" id="3.10.580.10">
    <property type="entry name" value="CBS-domain"/>
    <property type="match status" value="1"/>
</dbReference>
<evidence type="ECO:0000313" key="7">
    <source>
        <dbReference type="EMBL" id="RRH73952.1"/>
    </source>
</evidence>
<sequence length="288" mass="31285">MGSSTDGLMAAQSAPEAEPEQERQGGLLSRLFRKALTPVAYGHNGDTQTAAAAGLLNLRRLRVEDVAAPKADIISVPLTISRDELTEVFREHGFSRLPVYDGSPDEPLGVVTLKDFALNYALKTAVGDFDLRALLRPLIYAPPSMQLVDLLHKMQAERTHMALMIDEYGSVDGVVTIEDLLETVVGDIMDEHDVIETPAWVQEAPGVWLVEATAPLEDFEAAIGQKLRVEAGDEEIDTLGGLIYLRAGQVPVTGEVITHESGALIEVVDAEARRINTLRLRLPEAAVM</sequence>
<dbReference type="GO" id="GO:0005886">
    <property type="term" value="C:plasma membrane"/>
    <property type="evidence" value="ECO:0007669"/>
    <property type="project" value="TreeGrafter"/>
</dbReference>
<reference evidence="7 8" key="1">
    <citation type="submission" date="2018-11" db="EMBL/GenBank/DDBJ databases">
        <title>Gemmobacter sp. nov., YIM 102744-1 draft genome.</title>
        <authorList>
            <person name="Li G."/>
            <person name="Jiang Y."/>
        </authorList>
    </citation>
    <scope>NUCLEOTIDE SEQUENCE [LARGE SCALE GENOMIC DNA]</scope>
    <source>
        <strain evidence="7 8">YIM 102744-1</strain>
    </source>
</reference>
<organism evidence="7 8">
    <name type="scientific">Falsigemmobacter faecalis</name>
    <dbReference type="NCBI Taxonomy" id="2488730"/>
    <lineage>
        <taxon>Bacteria</taxon>
        <taxon>Pseudomonadati</taxon>
        <taxon>Pseudomonadota</taxon>
        <taxon>Alphaproteobacteria</taxon>
        <taxon>Rhodobacterales</taxon>
        <taxon>Paracoccaceae</taxon>
        <taxon>Falsigemmobacter</taxon>
    </lineage>
</organism>
<feature type="domain" description="CBS" evidence="6">
    <location>
        <begin position="67"/>
        <end position="126"/>
    </location>
</feature>
<dbReference type="InterPro" id="IPR036318">
    <property type="entry name" value="FAD-bd_PCMH-like_sf"/>
</dbReference>
<keyword evidence="3 4" id="KW-0129">CBS domain</keyword>
<dbReference type="GO" id="GO:0050660">
    <property type="term" value="F:flavin adenine dinucleotide binding"/>
    <property type="evidence" value="ECO:0007669"/>
    <property type="project" value="InterPro"/>
</dbReference>
<evidence type="ECO:0000256" key="2">
    <source>
        <dbReference type="ARBA" id="ARBA00022737"/>
    </source>
</evidence>
<dbReference type="InterPro" id="IPR044751">
    <property type="entry name" value="Ion_transp-like_CBS"/>
</dbReference>
<dbReference type="SMART" id="SM01091">
    <property type="entry name" value="CorC_HlyC"/>
    <property type="match status" value="1"/>
</dbReference>
<dbReference type="Pfam" id="PF00571">
    <property type="entry name" value="CBS"/>
    <property type="match status" value="2"/>
</dbReference>
<dbReference type="InterPro" id="IPR005170">
    <property type="entry name" value="Transptr-assoc_dom"/>
</dbReference>
<evidence type="ECO:0000256" key="3">
    <source>
        <dbReference type="ARBA" id="ARBA00023122"/>
    </source>
</evidence>
<feature type="domain" description="CBS" evidence="6">
    <location>
        <begin position="134"/>
        <end position="194"/>
    </location>
</feature>
<name>A0A3P3DK28_9RHOB</name>
<keyword evidence="2" id="KW-0677">Repeat</keyword>
<comment type="similarity">
    <text evidence="1">Belongs to the UPF0053 family. Hemolysin C subfamily.</text>
</comment>
<evidence type="ECO:0000256" key="5">
    <source>
        <dbReference type="SAM" id="MobiDB-lite"/>
    </source>
</evidence>
<dbReference type="SUPFAM" id="SSF54631">
    <property type="entry name" value="CBS-domain pair"/>
    <property type="match status" value="1"/>
</dbReference>
<comment type="caution">
    <text evidence="7">The sequence shown here is derived from an EMBL/GenBank/DDBJ whole genome shotgun (WGS) entry which is preliminary data.</text>
</comment>
<dbReference type="InterPro" id="IPR046342">
    <property type="entry name" value="CBS_dom_sf"/>
</dbReference>
<dbReference type="AlphaFoldDB" id="A0A3P3DK28"/>
<dbReference type="CDD" id="cd04590">
    <property type="entry name" value="CBS_pair_CorC_HlyC_assoc"/>
    <property type="match status" value="1"/>
</dbReference>
<evidence type="ECO:0000256" key="1">
    <source>
        <dbReference type="ARBA" id="ARBA00006446"/>
    </source>
</evidence>
<accession>A0A3P3DK28</accession>
<dbReference type="Gene3D" id="3.30.465.10">
    <property type="match status" value="1"/>
</dbReference>
<dbReference type="EMBL" id="RRAZ01000015">
    <property type="protein sequence ID" value="RRH73952.1"/>
    <property type="molecule type" value="Genomic_DNA"/>
</dbReference>
<evidence type="ECO:0000256" key="4">
    <source>
        <dbReference type="PROSITE-ProRule" id="PRU00703"/>
    </source>
</evidence>
<dbReference type="RefSeq" id="WP_124965186.1">
    <property type="nucleotide sequence ID" value="NZ_RRAZ01000015.1"/>
</dbReference>
<dbReference type="Pfam" id="PF03471">
    <property type="entry name" value="CorC_HlyC"/>
    <property type="match status" value="1"/>
</dbReference>
<dbReference type="SUPFAM" id="SSF56176">
    <property type="entry name" value="FAD-binding/transporter-associated domain-like"/>
    <property type="match status" value="1"/>
</dbReference>
<proteinExistence type="inferred from homology"/>
<evidence type="ECO:0000259" key="6">
    <source>
        <dbReference type="PROSITE" id="PS51371"/>
    </source>
</evidence>
<feature type="region of interest" description="Disordered" evidence="5">
    <location>
        <begin position="1"/>
        <end position="24"/>
    </location>
</feature>
<dbReference type="SMART" id="SM00116">
    <property type="entry name" value="CBS"/>
    <property type="match status" value="2"/>
</dbReference>
<evidence type="ECO:0000313" key="8">
    <source>
        <dbReference type="Proteomes" id="UP000282125"/>
    </source>
</evidence>
<keyword evidence="8" id="KW-1185">Reference proteome</keyword>
<dbReference type="OrthoDB" id="9797674at2"/>